<dbReference type="GO" id="GO:0005509">
    <property type="term" value="F:calcium ion binding"/>
    <property type="evidence" value="ECO:0007669"/>
    <property type="project" value="InterPro"/>
</dbReference>
<dbReference type="PROSITE" id="PS50222">
    <property type="entry name" value="EF_HAND_2"/>
    <property type="match status" value="1"/>
</dbReference>
<protein>
    <recommendedName>
        <fullName evidence="1">EF-hand domain-containing protein</fullName>
    </recommendedName>
</protein>
<proteinExistence type="predicted"/>
<keyword evidence="3" id="KW-1185">Reference proteome</keyword>
<dbReference type="Proteomes" id="UP000654075">
    <property type="component" value="Unassembled WGS sequence"/>
</dbReference>
<dbReference type="OrthoDB" id="433491at2759"/>
<evidence type="ECO:0000259" key="1">
    <source>
        <dbReference type="PROSITE" id="PS50222"/>
    </source>
</evidence>
<sequence>MPADDIGMRRMATPEVHKLYATLDQDKTGQMSVKELEALLCRIGCDPADADETARLARARFAAEGDGVHISAFLEWLFAGASDTVAAEQYVPPADAEQVASSGDVAFYCIGKVSEPERGGYQPYTCTLTYCATVKGVPLDLDVVAKCTTRRDDEDHDVSYELKIGDVFFQMEDESGRNFVDEKVNIVRHGQIVAAWVLSSARGGQSLGNIHTSAQGIYSGLASIADIAEVCGSPFPVEDVMKCIVALEGGHFLRVYLQADLLQLAQLCCGELPLASPTVVGCSTEVETAFIEIHGVQFPRPTPVHGGNRDVLPEHWGITCRQFYQFLNHCKRSPKWKELQDTEGFGGKVGYVNGYELCDHFVKPYTRGSGSGVALCLNAKLPLQSQVMLSHCWGESLEEVRVALLSLEGLAPDTSLWFCILANYQCGDEAGDVGPTLQEQLDQDPFGRVIRLPTLRAMAVIQTSTAEVYERLWCVYEIAEAVTGGVRTCSVTSNRGTSQELKAAVIDTEAGKCSNARDEEMIRSKIQAQGGYEKLNKTITEFRNQEEKAGEEARRLIVRR</sequence>
<accession>A0A813HWL5</accession>
<reference evidence="2" key="1">
    <citation type="submission" date="2021-02" db="EMBL/GenBank/DDBJ databases">
        <authorList>
            <person name="Dougan E. K."/>
            <person name="Rhodes N."/>
            <person name="Thang M."/>
            <person name="Chan C."/>
        </authorList>
    </citation>
    <scope>NUCLEOTIDE SEQUENCE</scope>
</reference>
<name>A0A813HWL5_POLGL</name>
<gene>
    <name evidence="2" type="ORF">PGLA1383_LOCUS56490</name>
</gene>
<evidence type="ECO:0000313" key="3">
    <source>
        <dbReference type="Proteomes" id="UP000654075"/>
    </source>
</evidence>
<dbReference type="InterPro" id="IPR002048">
    <property type="entry name" value="EF_hand_dom"/>
</dbReference>
<dbReference type="PROSITE" id="PS00018">
    <property type="entry name" value="EF_HAND_1"/>
    <property type="match status" value="1"/>
</dbReference>
<evidence type="ECO:0000313" key="2">
    <source>
        <dbReference type="EMBL" id="CAE8641930.1"/>
    </source>
</evidence>
<dbReference type="InterPro" id="IPR018247">
    <property type="entry name" value="EF_Hand_1_Ca_BS"/>
</dbReference>
<organism evidence="2 3">
    <name type="scientific">Polarella glacialis</name>
    <name type="common">Dinoflagellate</name>
    <dbReference type="NCBI Taxonomy" id="89957"/>
    <lineage>
        <taxon>Eukaryota</taxon>
        <taxon>Sar</taxon>
        <taxon>Alveolata</taxon>
        <taxon>Dinophyceae</taxon>
        <taxon>Suessiales</taxon>
        <taxon>Suessiaceae</taxon>
        <taxon>Polarella</taxon>
    </lineage>
</organism>
<feature type="domain" description="EF-hand" evidence="1">
    <location>
        <begin position="11"/>
        <end position="46"/>
    </location>
</feature>
<dbReference type="EMBL" id="CAJNNV010033052">
    <property type="protein sequence ID" value="CAE8641930.1"/>
    <property type="molecule type" value="Genomic_DNA"/>
</dbReference>
<dbReference type="AlphaFoldDB" id="A0A813HWL5"/>
<comment type="caution">
    <text evidence="2">The sequence shown here is derived from an EMBL/GenBank/DDBJ whole genome shotgun (WGS) entry which is preliminary data.</text>
</comment>